<evidence type="ECO:0000256" key="4">
    <source>
        <dbReference type="ARBA" id="ARBA00022801"/>
    </source>
</evidence>
<accession>A0ABR3AEH6</accession>
<evidence type="ECO:0000256" key="2">
    <source>
        <dbReference type="ARBA" id="ARBA00008300"/>
    </source>
</evidence>
<gene>
    <name evidence="5" type="ORF">AAF712_000713</name>
</gene>
<keyword evidence="3" id="KW-0551">Lipid droplet</keyword>
<dbReference type="Gene3D" id="3.40.50.1820">
    <property type="entry name" value="alpha/beta hydrolase"/>
    <property type="match status" value="1"/>
</dbReference>
<comment type="caution">
    <text evidence="5">The sequence shown here is derived from an EMBL/GenBank/DDBJ whole genome shotgun (WGS) entry which is preliminary data.</text>
</comment>
<keyword evidence="4" id="KW-0378">Hydrolase</keyword>
<dbReference type="PANTHER" id="PTHR13390">
    <property type="entry name" value="LIPASE"/>
    <property type="match status" value="1"/>
</dbReference>
<name>A0ABR3AEH6_9AGAR</name>
<dbReference type="EMBL" id="JBBXMP010000002">
    <property type="protein sequence ID" value="KAL0071791.1"/>
    <property type="molecule type" value="Genomic_DNA"/>
</dbReference>
<sequence>MSVPPFLTVLPDQRSQDTFINAIFKHPDPLGDAHSLWWPCKSPRAAVLFIPGTILIQQSLRSFLWILSRSGNPGLVEFYIPFLSALQNAKKRLVILAHAHINHTPGIVSPAAGHSVTIQVQAAIETLDSLKKHYDSIPIVIIGHSVGAYITLQVLKSRPSIVSQVCLICPTISNIALTPNGRRLSWLFRPPLPFLVSKLSYLLRMVPSVLINTLFSDWPQSQILVLNKLLQSPSSIHACLSMAHDEMENILDLDPQILRNHHSVIRMLFVQGDDWVGREESAIQRSFEGDPGLLKIVRRTDDVPHAFCIKHGDEVAAQCAEWLTFTDDSD</sequence>
<dbReference type="Pfam" id="PF10230">
    <property type="entry name" value="LIDHydrolase"/>
    <property type="match status" value="1"/>
</dbReference>
<dbReference type="SUPFAM" id="SSF53474">
    <property type="entry name" value="alpha/beta-Hydrolases"/>
    <property type="match status" value="1"/>
</dbReference>
<keyword evidence="6" id="KW-1185">Reference proteome</keyword>
<evidence type="ECO:0000313" key="5">
    <source>
        <dbReference type="EMBL" id="KAL0071791.1"/>
    </source>
</evidence>
<comment type="subcellular location">
    <subcellularLocation>
        <location evidence="1">Lipid droplet</location>
    </subcellularLocation>
</comment>
<reference evidence="5 6" key="1">
    <citation type="submission" date="2024-05" db="EMBL/GenBank/DDBJ databases">
        <title>A draft genome resource for the thread blight pathogen Marasmius tenuissimus strain MS-2.</title>
        <authorList>
            <person name="Yulfo-Soto G.E."/>
            <person name="Baruah I.K."/>
            <person name="Amoako-Attah I."/>
            <person name="Bukari Y."/>
            <person name="Meinhardt L.W."/>
            <person name="Bailey B.A."/>
            <person name="Cohen S.P."/>
        </authorList>
    </citation>
    <scope>NUCLEOTIDE SEQUENCE [LARGE SCALE GENOMIC DNA]</scope>
    <source>
        <strain evidence="5 6">MS-2</strain>
    </source>
</reference>
<dbReference type="InterPro" id="IPR019363">
    <property type="entry name" value="LDAH"/>
</dbReference>
<dbReference type="PANTHER" id="PTHR13390:SF0">
    <property type="entry name" value="LIPID DROPLET-ASSOCIATED HYDROLASE"/>
    <property type="match status" value="1"/>
</dbReference>
<dbReference type="InterPro" id="IPR029058">
    <property type="entry name" value="AB_hydrolase_fold"/>
</dbReference>
<evidence type="ECO:0000313" key="6">
    <source>
        <dbReference type="Proteomes" id="UP001437256"/>
    </source>
</evidence>
<comment type="similarity">
    <text evidence="2">Belongs to the AB hydrolase superfamily. LDAH family.</text>
</comment>
<organism evidence="5 6">
    <name type="scientific">Marasmius tenuissimus</name>
    <dbReference type="NCBI Taxonomy" id="585030"/>
    <lineage>
        <taxon>Eukaryota</taxon>
        <taxon>Fungi</taxon>
        <taxon>Dikarya</taxon>
        <taxon>Basidiomycota</taxon>
        <taxon>Agaricomycotina</taxon>
        <taxon>Agaricomycetes</taxon>
        <taxon>Agaricomycetidae</taxon>
        <taxon>Agaricales</taxon>
        <taxon>Marasmiineae</taxon>
        <taxon>Marasmiaceae</taxon>
        <taxon>Marasmius</taxon>
    </lineage>
</organism>
<evidence type="ECO:0000256" key="3">
    <source>
        <dbReference type="ARBA" id="ARBA00022677"/>
    </source>
</evidence>
<dbReference type="Proteomes" id="UP001437256">
    <property type="component" value="Unassembled WGS sequence"/>
</dbReference>
<evidence type="ECO:0000256" key="1">
    <source>
        <dbReference type="ARBA" id="ARBA00004502"/>
    </source>
</evidence>
<proteinExistence type="inferred from homology"/>
<protein>
    <submittedName>
        <fullName evidence="5">Uncharacterized protein</fullName>
    </submittedName>
</protein>